<feature type="transmembrane region" description="Helical" evidence="8">
    <location>
        <begin position="145"/>
        <end position="167"/>
    </location>
</feature>
<evidence type="ECO:0000256" key="8">
    <source>
        <dbReference type="SAM" id="Phobius"/>
    </source>
</evidence>
<feature type="transmembrane region" description="Helical" evidence="8">
    <location>
        <begin position="459"/>
        <end position="476"/>
    </location>
</feature>
<evidence type="ECO:0000256" key="4">
    <source>
        <dbReference type="ARBA" id="ARBA00022679"/>
    </source>
</evidence>
<feature type="transmembrane region" description="Helical" evidence="8">
    <location>
        <begin position="429"/>
        <end position="447"/>
    </location>
</feature>
<dbReference type="AlphaFoldDB" id="A0A926Y5H9"/>
<evidence type="ECO:0000256" key="2">
    <source>
        <dbReference type="ARBA" id="ARBA00022475"/>
    </source>
</evidence>
<dbReference type="EMBL" id="JACWZY010000033">
    <property type="protein sequence ID" value="MBD2704586.1"/>
    <property type="molecule type" value="Genomic_DNA"/>
</dbReference>
<keyword evidence="2" id="KW-1003">Cell membrane</keyword>
<keyword evidence="5 8" id="KW-0812">Transmembrane</keyword>
<feature type="transmembrane region" description="Helical" evidence="8">
    <location>
        <begin position="483"/>
        <end position="504"/>
    </location>
</feature>
<protein>
    <recommendedName>
        <fullName evidence="11">Glycosyltransferase RgtA/B/C/D-like domain-containing protein</fullName>
    </recommendedName>
</protein>
<dbReference type="PANTHER" id="PTHR33908:SF11">
    <property type="entry name" value="MEMBRANE PROTEIN"/>
    <property type="match status" value="1"/>
</dbReference>
<feature type="transmembrane region" description="Helical" evidence="8">
    <location>
        <begin position="399"/>
        <end position="417"/>
    </location>
</feature>
<gene>
    <name evidence="9" type="ORF">IC229_28350</name>
</gene>
<sequence length="620" mass="69820">MFSQFSRNTVVLLGLILALALGLRLYRIGTYGIYFDEKSTLLISQSVVLEGYNQKDVFSKTYFTPAEFWKPKTFNDFMEANIRGDIGNSPVYYGMLWVWLKIFGLSDASLRMPSVIFGTLVVWLLFVFVRRHFRNVVRNDTSSFFGLSTIDTLALTSAAIAAIEPFFVASSHIARNYQMTIFLTILSTYVFLIIMERVQPPKSTSDASTTGPRYKEGGLLPLYVAYGLLFILSTLSHYLAVVVFLCHGLYAALFLRKLHAWVALGVTGIIGLVPIVLWFLFGGGKYTFFTLKNQADLYRKIALTNPTGSEFGTILPATIPNIAKRAIPIFSDLFIFINGLGPALGGLKNSLLAFTIGSIATFIIHKYRNVANPPTWVYVALPVLFLIGIPIYSVVPLRLLVLSAAIPFVYLISRYVVETIKTHQKRLLILLVLLAFLPTLFLLFMAWRSGHTFGITQRYSSVSFAYVCIFVAMGLIQLTRIRWWFSAPIAVILLIQSGFLVQLLGDIYADKAPKYTFFDKPRIANPYWSSAQKLKELYAPGDTILYPNKERKIYSEAIDKTYSPVTLIDAQMVNVYLPKDAQYIQRVDPNEPDRIVLVKGNSGQKITIFDFKGTTYRYGG</sequence>
<feature type="transmembrane region" description="Helical" evidence="8">
    <location>
        <begin position="258"/>
        <end position="281"/>
    </location>
</feature>
<evidence type="ECO:0000313" key="9">
    <source>
        <dbReference type="EMBL" id="MBD2704586.1"/>
    </source>
</evidence>
<dbReference type="RefSeq" id="WP_190891273.1">
    <property type="nucleotide sequence ID" value="NZ_JACWZY010000033.1"/>
</dbReference>
<keyword evidence="4" id="KW-0808">Transferase</keyword>
<evidence type="ECO:0000256" key="1">
    <source>
        <dbReference type="ARBA" id="ARBA00004651"/>
    </source>
</evidence>
<dbReference type="GO" id="GO:0005886">
    <property type="term" value="C:plasma membrane"/>
    <property type="evidence" value="ECO:0007669"/>
    <property type="project" value="UniProtKB-SubCell"/>
</dbReference>
<accession>A0A926Y5H9</accession>
<dbReference type="GO" id="GO:0009103">
    <property type="term" value="P:lipopolysaccharide biosynthetic process"/>
    <property type="evidence" value="ECO:0007669"/>
    <property type="project" value="UniProtKB-ARBA"/>
</dbReference>
<feature type="transmembrane region" description="Helical" evidence="8">
    <location>
        <begin position="223"/>
        <end position="246"/>
    </location>
</feature>
<keyword evidence="3" id="KW-0328">Glycosyltransferase</keyword>
<dbReference type="GO" id="GO:0016763">
    <property type="term" value="F:pentosyltransferase activity"/>
    <property type="evidence" value="ECO:0007669"/>
    <property type="project" value="TreeGrafter"/>
</dbReference>
<evidence type="ECO:0000313" key="10">
    <source>
        <dbReference type="Proteomes" id="UP000598820"/>
    </source>
</evidence>
<feature type="transmembrane region" description="Helical" evidence="8">
    <location>
        <begin position="179"/>
        <end position="195"/>
    </location>
</feature>
<keyword evidence="6 8" id="KW-1133">Transmembrane helix</keyword>
<reference evidence="9" key="1">
    <citation type="submission" date="2020-09" db="EMBL/GenBank/DDBJ databases">
        <authorList>
            <person name="Kim M.K."/>
        </authorList>
    </citation>
    <scope>NUCLEOTIDE SEQUENCE</scope>
    <source>
        <strain evidence="9">BT702</strain>
    </source>
</reference>
<evidence type="ECO:0008006" key="11">
    <source>
        <dbReference type="Google" id="ProtNLM"/>
    </source>
</evidence>
<comment type="subcellular location">
    <subcellularLocation>
        <location evidence="1">Cell membrane</location>
        <topology evidence="1">Multi-pass membrane protein</topology>
    </subcellularLocation>
</comment>
<dbReference type="Proteomes" id="UP000598820">
    <property type="component" value="Unassembled WGS sequence"/>
</dbReference>
<evidence type="ECO:0000256" key="7">
    <source>
        <dbReference type="ARBA" id="ARBA00023136"/>
    </source>
</evidence>
<evidence type="ECO:0000256" key="6">
    <source>
        <dbReference type="ARBA" id="ARBA00022989"/>
    </source>
</evidence>
<keyword evidence="10" id="KW-1185">Reference proteome</keyword>
<proteinExistence type="predicted"/>
<evidence type="ECO:0000256" key="3">
    <source>
        <dbReference type="ARBA" id="ARBA00022676"/>
    </source>
</evidence>
<dbReference type="PANTHER" id="PTHR33908">
    <property type="entry name" value="MANNOSYLTRANSFERASE YKCB-RELATED"/>
    <property type="match status" value="1"/>
</dbReference>
<comment type="caution">
    <text evidence="9">The sequence shown here is derived from an EMBL/GenBank/DDBJ whole genome shotgun (WGS) entry which is preliminary data.</text>
</comment>
<feature type="transmembrane region" description="Helical" evidence="8">
    <location>
        <begin position="376"/>
        <end position="393"/>
    </location>
</feature>
<feature type="transmembrane region" description="Helical" evidence="8">
    <location>
        <begin position="115"/>
        <end position="133"/>
    </location>
</feature>
<evidence type="ECO:0000256" key="5">
    <source>
        <dbReference type="ARBA" id="ARBA00022692"/>
    </source>
</evidence>
<name>A0A926Y5H9_9BACT</name>
<keyword evidence="7 8" id="KW-0472">Membrane</keyword>
<dbReference type="InterPro" id="IPR050297">
    <property type="entry name" value="LipidA_mod_glycosyltrf_83"/>
</dbReference>
<organism evidence="9 10">
    <name type="scientific">Spirosoma profusum</name>
    <dbReference type="NCBI Taxonomy" id="2771354"/>
    <lineage>
        <taxon>Bacteria</taxon>
        <taxon>Pseudomonadati</taxon>
        <taxon>Bacteroidota</taxon>
        <taxon>Cytophagia</taxon>
        <taxon>Cytophagales</taxon>
        <taxon>Cytophagaceae</taxon>
        <taxon>Spirosoma</taxon>
    </lineage>
</organism>